<proteinExistence type="predicted"/>
<dbReference type="InterPro" id="IPR050335">
    <property type="entry name" value="ERT1_acuK_gluconeogen_tf"/>
</dbReference>
<feature type="region of interest" description="Disordered" evidence="3">
    <location>
        <begin position="220"/>
        <end position="248"/>
    </location>
</feature>
<dbReference type="SMART" id="SM00066">
    <property type="entry name" value="GAL4"/>
    <property type="match status" value="1"/>
</dbReference>
<dbReference type="SUPFAM" id="SSF57701">
    <property type="entry name" value="Zn2/Cys6 DNA-binding domain"/>
    <property type="match status" value="1"/>
</dbReference>
<name>A0A0H5QUV2_9EUKA</name>
<accession>A0A0H5QUV2</accession>
<feature type="non-terminal residue" evidence="5">
    <location>
        <position position="1"/>
    </location>
</feature>
<dbReference type="GO" id="GO:0000981">
    <property type="term" value="F:DNA-binding transcription factor activity, RNA polymerase II-specific"/>
    <property type="evidence" value="ECO:0007669"/>
    <property type="project" value="InterPro"/>
</dbReference>
<protein>
    <recommendedName>
        <fullName evidence="4">Zn(2)-C6 fungal-type domain-containing protein</fullName>
    </recommendedName>
</protein>
<feature type="region of interest" description="Disordered" evidence="3">
    <location>
        <begin position="159"/>
        <end position="180"/>
    </location>
</feature>
<dbReference type="Pfam" id="PF00172">
    <property type="entry name" value="Zn_clus"/>
    <property type="match status" value="1"/>
</dbReference>
<dbReference type="PROSITE" id="PS50048">
    <property type="entry name" value="ZN2_CY6_FUNGAL_2"/>
    <property type="match status" value="1"/>
</dbReference>
<evidence type="ECO:0000256" key="1">
    <source>
        <dbReference type="ARBA" id="ARBA00022723"/>
    </source>
</evidence>
<evidence type="ECO:0000259" key="4">
    <source>
        <dbReference type="PROSITE" id="PS50048"/>
    </source>
</evidence>
<dbReference type="PANTHER" id="PTHR47659:SF7">
    <property type="entry name" value="FUNGAL TRANSCRIPTIONAL REGULATORY PROTEIN, N-TERMINAL DOMAIN-CONTAINING PROTEIN"/>
    <property type="match status" value="1"/>
</dbReference>
<feature type="compositionally biased region" description="Basic and acidic residues" evidence="3">
    <location>
        <begin position="223"/>
        <end position="240"/>
    </location>
</feature>
<keyword evidence="2" id="KW-0539">Nucleus</keyword>
<evidence type="ECO:0000313" key="5">
    <source>
        <dbReference type="EMBL" id="CRZ05700.1"/>
    </source>
</evidence>
<dbReference type="PROSITE" id="PS00463">
    <property type="entry name" value="ZN2_CY6_FUNGAL_1"/>
    <property type="match status" value="1"/>
</dbReference>
<dbReference type="PANTHER" id="PTHR47659">
    <property type="entry name" value="ZN(II)2CYS6 TRANSCRIPTION FACTOR (EUROFUNG)-RELATED"/>
    <property type="match status" value="1"/>
</dbReference>
<dbReference type="CDD" id="cd00067">
    <property type="entry name" value="GAL4"/>
    <property type="match status" value="1"/>
</dbReference>
<dbReference type="InterPro" id="IPR001138">
    <property type="entry name" value="Zn2Cys6_DnaBD"/>
</dbReference>
<organism evidence="5">
    <name type="scientific">Spongospora subterranea</name>
    <dbReference type="NCBI Taxonomy" id="70186"/>
    <lineage>
        <taxon>Eukaryota</taxon>
        <taxon>Sar</taxon>
        <taxon>Rhizaria</taxon>
        <taxon>Endomyxa</taxon>
        <taxon>Phytomyxea</taxon>
        <taxon>Plasmodiophorida</taxon>
        <taxon>Plasmodiophoridae</taxon>
        <taxon>Spongospora</taxon>
    </lineage>
</organism>
<sequence length="248" mass="27731">NGLNTIYSTSSDIDRNPSLETLHWSFSYLNCSAMKRSLPRTPSPEPNHQQRNNLGLLLRPDEDTRWPFHNWEDPDPLFYETMLPPTPAPRVLPFVDGSSIFDQVRLIGSRALPSDYDPMIVPPPLSSPSLEPPTSRLRMTPPPDPQIEIQALNSIESGAATVSQSRRLAPETASLTEEQRVPTNPRYKTKVACINCSRNKLGCDPGRPCRRCTATGKASTCVDRPKEQRRSRSRREDCRGNRGLNAAG</sequence>
<dbReference type="AlphaFoldDB" id="A0A0H5QUV2"/>
<feature type="domain" description="Zn(2)-C6 fungal-type" evidence="4">
    <location>
        <begin position="192"/>
        <end position="223"/>
    </location>
</feature>
<dbReference type="EMBL" id="HACM01005258">
    <property type="protein sequence ID" value="CRZ05700.1"/>
    <property type="molecule type" value="Transcribed_RNA"/>
</dbReference>
<dbReference type="Gene3D" id="4.10.240.10">
    <property type="entry name" value="Zn(2)-C6 fungal-type DNA-binding domain"/>
    <property type="match status" value="1"/>
</dbReference>
<evidence type="ECO:0000256" key="3">
    <source>
        <dbReference type="SAM" id="MobiDB-lite"/>
    </source>
</evidence>
<evidence type="ECO:0000256" key="2">
    <source>
        <dbReference type="ARBA" id="ARBA00023242"/>
    </source>
</evidence>
<keyword evidence="1" id="KW-0479">Metal-binding</keyword>
<reference evidence="5" key="1">
    <citation type="submission" date="2015-04" db="EMBL/GenBank/DDBJ databases">
        <title>The genome sequence of the plant pathogenic Rhizarian Plasmodiophora brassicae reveals insights in its biotrophic life cycle and the origin of chitin synthesis.</title>
        <authorList>
            <person name="Schwelm A."/>
            <person name="Fogelqvist J."/>
            <person name="Knaust A."/>
            <person name="Julke S."/>
            <person name="Lilja T."/>
            <person name="Dhandapani V."/>
            <person name="Bonilla-Rosso G."/>
            <person name="Karlsson M."/>
            <person name="Shevchenko A."/>
            <person name="Choi S.R."/>
            <person name="Kim H.G."/>
            <person name="Park J.Y."/>
            <person name="Lim Y.P."/>
            <person name="Ludwig-Muller J."/>
            <person name="Dixelius C."/>
        </authorList>
    </citation>
    <scope>NUCLEOTIDE SEQUENCE</scope>
    <source>
        <tissue evidence="5">Potato root galls</tissue>
    </source>
</reference>
<dbReference type="GO" id="GO:0008270">
    <property type="term" value="F:zinc ion binding"/>
    <property type="evidence" value="ECO:0007669"/>
    <property type="project" value="InterPro"/>
</dbReference>
<dbReference type="InterPro" id="IPR036864">
    <property type="entry name" value="Zn2-C6_fun-type_DNA-bd_sf"/>
</dbReference>